<keyword evidence="4 9" id="KW-0808">Transferase</keyword>
<dbReference type="EMBL" id="CP001682">
    <property type="protein sequence ID" value="ACU93739.1"/>
    <property type="molecule type" value="Genomic_DNA"/>
</dbReference>
<comment type="subcellular location">
    <subcellularLocation>
        <location evidence="1 9">Cytoplasm</location>
    </subcellularLocation>
</comment>
<dbReference type="AlphaFoldDB" id="C7MLD3"/>
<dbReference type="InterPro" id="IPR022635">
    <property type="entry name" value="DNA_polIII_beta_C"/>
</dbReference>
<dbReference type="InterPro" id="IPR046938">
    <property type="entry name" value="DNA_clamp_sf"/>
</dbReference>
<dbReference type="RefSeq" id="WP_012802428.1">
    <property type="nucleotide sequence ID" value="NC_013170.1"/>
</dbReference>
<dbReference type="NCBIfam" id="TIGR00663">
    <property type="entry name" value="dnan"/>
    <property type="match status" value="1"/>
</dbReference>
<evidence type="ECO:0000256" key="6">
    <source>
        <dbReference type="ARBA" id="ARBA00022705"/>
    </source>
</evidence>
<dbReference type="GO" id="GO:0003677">
    <property type="term" value="F:DNA binding"/>
    <property type="evidence" value="ECO:0007669"/>
    <property type="project" value="UniProtKB-UniRule"/>
</dbReference>
<evidence type="ECO:0000259" key="11">
    <source>
        <dbReference type="Pfam" id="PF02767"/>
    </source>
</evidence>
<evidence type="ECO:0000256" key="7">
    <source>
        <dbReference type="ARBA" id="ARBA00022932"/>
    </source>
</evidence>
<dbReference type="GO" id="GO:0008408">
    <property type="term" value="F:3'-5' exonuclease activity"/>
    <property type="evidence" value="ECO:0007669"/>
    <property type="project" value="InterPro"/>
</dbReference>
<evidence type="ECO:0000259" key="10">
    <source>
        <dbReference type="Pfam" id="PF00712"/>
    </source>
</evidence>
<dbReference type="STRING" id="469378.Ccur_00020"/>
<dbReference type="OrthoDB" id="468978at2"/>
<dbReference type="GO" id="GO:0009360">
    <property type="term" value="C:DNA polymerase III complex"/>
    <property type="evidence" value="ECO:0007669"/>
    <property type="project" value="InterPro"/>
</dbReference>
<keyword evidence="7 9" id="KW-0239">DNA-directed DNA polymerase</keyword>
<reference evidence="13 14" key="1">
    <citation type="journal article" date="2009" name="Stand. Genomic Sci.">
        <title>Complete genome sequence of Cryptobacterium curtum type strain (12-3).</title>
        <authorList>
            <person name="Mavrommatis K."/>
            <person name="Pukall R."/>
            <person name="Rohde C."/>
            <person name="Chen F."/>
            <person name="Sims D."/>
            <person name="Brettin T."/>
            <person name="Kuske C."/>
            <person name="Detter J.C."/>
            <person name="Han C."/>
            <person name="Lapidus A."/>
            <person name="Copeland A."/>
            <person name="Glavina Del Rio T."/>
            <person name="Nolan M."/>
            <person name="Lucas S."/>
            <person name="Tice H."/>
            <person name="Cheng J.F."/>
            <person name="Bruce D."/>
            <person name="Goodwin L."/>
            <person name="Pitluck S."/>
            <person name="Ovchinnikova G."/>
            <person name="Pati A."/>
            <person name="Ivanova N."/>
            <person name="Chen A."/>
            <person name="Palaniappan K."/>
            <person name="Chain P."/>
            <person name="D'haeseleer P."/>
            <person name="Goker M."/>
            <person name="Bristow J."/>
            <person name="Eisen J.A."/>
            <person name="Markowitz V."/>
            <person name="Hugenholtz P."/>
            <person name="Rohde M."/>
            <person name="Klenk H.P."/>
            <person name="Kyrpides N.C."/>
        </authorList>
    </citation>
    <scope>NUCLEOTIDE SEQUENCE [LARGE SCALE GENOMIC DNA]</scope>
    <source>
        <strain evidence="14">ATCC 700683 / DSM 15641 / 12-3</strain>
    </source>
</reference>
<comment type="similarity">
    <text evidence="2 9">Belongs to the beta sliding clamp family.</text>
</comment>
<evidence type="ECO:0000256" key="4">
    <source>
        <dbReference type="ARBA" id="ARBA00022679"/>
    </source>
</evidence>
<evidence type="ECO:0000259" key="12">
    <source>
        <dbReference type="Pfam" id="PF02768"/>
    </source>
</evidence>
<organism evidence="13 14">
    <name type="scientific">Cryptobacterium curtum (strain ATCC 700683 / DSM 15641 / CCUG 43107 / 12-3)</name>
    <dbReference type="NCBI Taxonomy" id="469378"/>
    <lineage>
        <taxon>Bacteria</taxon>
        <taxon>Bacillati</taxon>
        <taxon>Actinomycetota</taxon>
        <taxon>Coriobacteriia</taxon>
        <taxon>Eggerthellales</taxon>
        <taxon>Eggerthellaceae</taxon>
        <taxon>Cryptobacterium</taxon>
    </lineage>
</organism>
<evidence type="ECO:0000313" key="13">
    <source>
        <dbReference type="EMBL" id="ACU93739.1"/>
    </source>
</evidence>
<keyword evidence="6 9" id="KW-0235">DNA replication</keyword>
<evidence type="ECO:0000256" key="5">
    <source>
        <dbReference type="ARBA" id="ARBA00022695"/>
    </source>
</evidence>
<dbReference type="GO" id="GO:0005737">
    <property type="term" value="C:cytoplasm"/>
    <property type="evidence" value="ECO:0007669"/>
    <property type="project" value="UniProtKB-SubCell"/>
</dbReference>
<evidence type="ECO:0000256" key="2">
    <source>
        <dbReference type="ARBA" id="ARBA00010752"/>
    </source>
</evidence>
<proteinExistence type="inferred from homology"/>
<dbReference type="InterPro" id="IPR022637">
    <property type="entry name" value="DNA_polIII_beta_cen"/>
</dbReference>
<dbReference type="InterPro" id="IPR022634">
    <property type="entry name" value="DNA_polIII_beta_N"/>
</dbReference>
<dbReference type="SMART" id="SM00480">
    <property type="entry name" value="POL3Bc"/>
    <property type="match status" value="1"/>
</dbReference>
<dbReference type="GO" id="GO:0003887">
    <property type="term" value="F:DNA-directed DNA polymerase activity"/>
    <property type="evidence" value="ECO:0007669"/>
    <property type="project" value="UniProtKB-UniRule"/>
</dbReference>
<dbReference type="Gene3D" id="3.10.150.10">
    <property type="entry name" value="DNA Polymerase III, subunit A, domain 2"/>
    <property type="match status" value="1"/>
</dbReference>
<feature type="domain" description="DNA polymerase III beta sliding clamp C-terminal" evidence="12">
    <location>
        <begin position="243"/>
        <end position="363"/>
    </location>
</feature>
<evidence type="ECO:0000256" key="8">
    <source>
        <dbReference type="ARBA" id="ARBA00023125"/>
    </source>
</evidence>
<dbReference type="Gene3D" id="3.70.10.10">
    <property type="match status" value="1"/>
</dbReference>
<dbReference type="PANTHER" id="PTHR30478">
    <property type="entry name" value="DNA POLYMERASE III SUBUNIT BETA"/>
    <property type="match status" value="1"/>
</dbReference>
<dbReference type="PANTHER" id="PTHR30478:SF0">
    <property type="entry name" value="BETA SLIDING CLAMP"/>
    <property type="match status" value="1"/>
</dbReference>
<dbReference type="Pfam" id="PF02767">
    <property type="entry name" value="DNA_pol3_beta_2"/>
    <property type="match status" value="1"/>
</dbReference>
<comment type="subunit">
    <text evidence="9">Forms a ring-shaped head-to-tail homodimer around DNA.</text>
</comment>
<keyword evidence="5 9" id="KW-0548">Nucleotidyltransferase</keyword>
<keyword evidence="14" id="KW-1185">Reference proteome</keyword>
<dbReference type="KEGG" id="ccu:Ccur_00020"/>
<name>C7MLD3_CRYCD</name>
<keyword evidence="3 9" id="KW-0963">Cytoplasm</keyword>
<evidence type="ECO:0000256" key="1">
    <source>
        <dbReference type="ARBA" id="ARBA00004496"/>
    </source>
</evidence>
<feature type="domain" description="DNA polymerase III beta sliding clamp central" evidence="11">
    <location>
        <begin position="131"/>
        <end position="239"/>
    </location>
</feature>
<feature type="domain" description="DNA polymerase III beta sliding clamp N-terminal" evidence="10">
    <location>
        <begin position="1"/>
        <end position="116"/>
    </location>
</feature>
<dbReference type="Proteomes" id="UP000000954">
    <property type="component" value="Chromosome"/>
</dbReference>
<sequence>MKFNINKEDFQSTLEIVAKGAAVRSTLPILSGIHCITEGDMLTLEATNLDLSIKRSIPAFIEEEGEAVIPSKLLTDVVKSLPEAAVHVETTTETASIMCESSSFSLKTFDPQDFPGFPEVEQTLAISFPFSTFSHMVKRVARVVSRDESRAILTGVLLEVHDGMLRMVATDSYRLAVTDIDFTTPSEDFTAVISGSFMSDLAGLSDTGESLTLALAENQIVVTYDGTTFINRRIEGNYPRYSQLIPETYETCAIFNTKMLIEAVKRTSLLSNKTAPVRFDVNKASQTVQISTASQDVGEAHETLGAKIQGEDEEIAFNFGYVIDGLSSIETESVQLELQGSMKPGILRATEQENFLYLIMPVRLS</sequence>
<gene>
    <name evidence="13" type="ordered locus">Ccur_00020</name>
</gene>
<keyword evidence="8" id="KW-0238">DNA-binding</keyword>
<dbReference type="InterPro" id="IPR001001">
    <property type="entry name" value="DNA_polIII_beta"/>
</dbReference>
<evidence type="ECO:0000313" key="14">
    <source>
        <dbReference type="Proteomes" id="UP000000954"/>
    </source>
</evidence>
<protein>
    <recommendedName>
        <fullName evidence="9">Beta sliding clamp</fullName>
    </recommendedName>
</protein>
<dbReference type="CDD" id="cd00140">
    <property type="entry name" value="beta_clamp"/>
    <property type="match status" value="1"/>
</dbReference>
<evidence type="ECO:0000256" key="9">
    <source>
        <dbReference type="PIRNR" id="PIRNR000804"/>
    </source>
</evidence>
<dbReference type="Pfam" id="PF02768">
    <property type="entry name" value="DNA_pol3_beta_3"/>
    <property type="match status" value="1"/>
</dbReference>
<dbReference type="eggNOG" id="COG0592">
    <property type="taxonomic scope" value="Bacteria"/>
</dbReference>
<accession>C7MLD3</accession>
<dbReference type="GO" id="GO:0006271">
    <property type="term" value="P:DNA strand elongation involved in DNA replication"/>
    <property type="evidence" value="ECO:0007669"/>
    <property type="project" value="TreeGrafter"/>
</dbReference>
<evidence type="ECO:0000256" key="3">
    <source>
        <dbReference type="ARBA" id="ARBA00022490"/>
    </source>
</evidence>
<comment type="function">
    <text evidence="9">Confers DNA tethering and processivity to DNA polymerases and other proteins. Acts as a clamp, forming a ring around DNA (a reaction catalyzed by the clamp-loading complex) which diffuses in an ATP-independent manner freely and bidirectionally along dsDNA. Initially characterized for its ability to contact the catalytic subunit of DNA polymerase III (Pol III), a complex, multichain enzyme responsible for most of the replicative synthesis in bacteria; Pol III exhibits 3'-5' exonuclease proofreading activity. The beta chain is required for initiation of replication as well as for processivity of DNA replication.</text>
</comment>
<dbReference type="Pfam" id="PF00712">
    <property type="entry name" value="DNA_pol3_beta"/>
    <property type="match status" value="1"/>
</dbReference>
<dbReference type="HOGENOM" id="CLU_038149_2_1_11"/>
<dbReference type="SUPFAM" id="SSF55979">
    <property type="entry name" value="DNA clamp"/>
    <property type="match status" value="3"/>
</dbReference>
<dbReference type="PIRSF" id="PIRSF000804">
    <property type="entry name" value="DNA_pol_III_b"/>
    <property type="match status" value="1"/>
</dbReference>